<dbReference type="AlphaFoldDB" id="A0A4Y2QDX4"/>
<reference evidence="3 4" key="1">
    <citation type="journal article" date="2019" name="Sci. Rep.">
        <title>Orb-weaving spider Araneus ventricosus genome elucidates the spidroin gene catalogue.</title>
        <authorList>
            <person name="Kono N."/>
            <person name="Nakamura H."/>
            <person name="Ohtoshi R."/>
            <person name="Moran D.A.P."/>
            <person name="Shinohara A."/>
            <person name="Yoshida Y."/>
            <person name="Fujiwara M."/>
            <person name="Mori M."/>
            <person name="Tomita M."/>
            <person name="Arakawa K."/>
        </authorList>
    </citation>
    <scope>NUCLEOTIDE SEQUENCE [LARGE SCALE GENOMIC DNA]</scope>
</reference>
<gene>
    <name evidence="3" type="ORF">AVEN_105687_1</name>
    <name evidence="2" type="ORF">AVEN_15290_1</name>
</gene>
<evidence type="ECO:0000256" key="1">
    <source>
        <dbReference type="SAM" id="MobiDB-lite"/>
    </source>
</evidence>
<sequence length="111" mass="12552">MSGYHFASFHHHTGLTPNPTFSRPPGGGEVSSHNNTPTKLEIGYPYISPKPCKRLKYVGDFNEEGLESPTKAKLVVTVATEELNKKLKIIKTLHQKECRMQKRLKTFQEVT</sequence>
<protein>
    <submittedName>
        <fullName evidence="3">Uncharacterized protein</fullName>
    </submittedName>
</protein>
<feature type="region of interest" description="Disordered" evidence="1">
    <location>
        <begin position="7"/>
        <end position="43"/>
    </location>
</feature>
<dbReference type="EMBL" id="BGPR01013616">
    <property type="protein sequence ID" value="GBN61430.1"/>
    <property type="molecule type" value="Genomic_DNA"/>
</dbReference>
<name>A0A4Y2QDX4_ARAVE</name>
<keyword evidence="4" id="KW-1185">Reference proteome</keyword>
<evidence type="ECO:0000313" key="3">
    <source>
        <dbReference type="EMBL" id="GBN61432.1"/>
    </source>
</evidence>
<dbReference type="Proteomes" id="UP000499080">
    <property type="component" value="Unassembled WGS sequence"/>
</dbReference>
<dbReference type="OrthoDB" id="7312725at2759"/>
<evidence type="ECO:0000313" key="2">
    <source>
        <dbReference type="EMBL" id="GBN61430.1"/>
    </source>
</evidence>
<proteinExistence type="predicted"/>
<evidence type="ECO:0000313" key="4">
    <source>
        <dbReference type="Proteomes" id="UP000499080"/>
    </source>
</evidence>
<organism evidence="3 4">
    <name type="scientific">Araneus ventricosus</name>
    <name type="common">Orbweaver spider</name>
    <name type="synonym">Epeira ventricosa</name>
    <dbReference type="NCBI Taxonomy" id="182803"/>
    <lineage>
        <taxon>Eukaryota</taxon>
        <taxon>Metazoa</taxon>
        <taxon>Ecdysozoa</taxon>
        <taxon>Arthropoda</taxon>
        <taxon>Chelicerata</taxon>
        <taxon>Arachnida</taxon>
        <taxon>Araneae</taxon>
        <taxon>Araneomorphae</taxon>
        <taxon>Entelegynae</taxon>
        <taxon>Araneoidea</taxon>
        <taxon>Araneidae</taxon>
        <taxon>Araneus</taxon>
    </lineage>
</organism>
<accession>A0A4Y2QDX4</accession>
<dbReference type="EMBL" id="BGPR01013617">
    <property type="protein sequence ID" value="GBN61432.1"/>
    <property type="molecule type" value="Genomic_DNA"/>
</dbReference>
<comment type="caution">
    <text evidence="3">The sequence shown here is derived from an EMBL/GenBank/DDBJ whole genome shotgun (WGS) entry which is preliminary data.</text>
</comment>